<dbReference type="Proteomes" id="UP001597373">
    <property type="component" value="Unassembled WGS sequence"/>
</dbReference>
<evidence type="ECO:0000313" key="1">
    <source>
        <dbReference type="EMBL" id="MFD2258682.1"/>
    </source>
</evidence>
<accession>A0ABW5DC71</accession>
<name>A0ABW5DC71_9HYPH</name>
<protein>
    <submittedName>
        <fullName evidence="1">Host attachment protein</fullName>
    </submittedName>
</protein>
<dbReference type="InterPro" id="IPR041374">
    <property type="entry name" value="BaeRF_family12"/>
</dbReference>
<gene>
    <name evidence="1" type="ORF">ACFSMZ_02720</name>
</gene>
<sequence>MILPTGTIVAVVDGEKLRMFRNKGHEPRIELVPLPAPDIEPVKGGSGVRHINKASNPDSDRLDEDAFAAAAAEYLNGQAIKGAFEKLYLVADPRTLGEMRRNFHDALEQRLVGTLDRDLAGLSLEAIAEAIVAAR</sequence>
<keyword evidence="2" id="KW-1185">Reference proteome</keyword>
<reference evidence="2" key="1">
    <citation type="journal article" date="2019" name="Int. J. Syst. Evol. Microbiol.">
        <title>The Global Catalogue of Microorganisms (GCM) 10K type strain sequencing project: providing services to taxonomists for standard genome sequencing and annotation.</title>
        <authorList>
            <consortium name="The Broad Institute Genomics Platform"/>
            <consortium name="The Broad Institute Genome Sequencing Center for Infectious Disease"/>
            <person name="Wu L."/>
            <person name="Ma J."/>
        </authorList>
    </citation>
    <scope>NUCLEOTIDE SEQUENCE [LARGE SCALE GENOMIC DNA]</scope>
    <source>
        <strain evidence="2">KCTC 23707</strain>
    </source>
</reference>
<dbReference type="RefSeq" id="WP_345097843.1">
    <property type="nucleotide sequence ID" value="NZ_BAABGS010000009.1"/>
</dbReference>
<dbReference type="EMBL" id="JBHUIR010000010">
    <property type="protein sequence ID" value="MFD2258682.1"/>
    <property type="molecule type" value="Genomic_DNA"/>
</dbReference>
<proteinExistence type="predicted"/>
<evidence type="ECO:0000313" key="2">
    <source>
        <dbReference type="Proteomes" id="UP001597373"/>
    </source>
</evidence>
<comment type="caution">
    <text evidence="1">The sequence shown here is derived from an EMBL/GenBank/DDBJ whole genome shotgun (WGS) entry which is preliminary data.</text>
</comment>
<organism evidence="1 2">
    <name type="scientific">Chelativorans composti</name>
    <dbReference type="NCBI Taxonomy" id="768533"/>
    <lineage>
        <taxon>Bacteria</taxon>
        <taxon>Pseudomonadati</taxon>
        <taxon>Pseudomonadota</taxon>
        <taxon>Alphaproteobacteria</taxon>
        <taxon>Hyphomicrobiales</taxon>
        <taxon>Phyllobacteriaceae</taxon>
        <taxon>Chelativorans</taxon>
    </lineage>
</organism>
<dbReference type="Pfam" id="PF18856">
    <property type="entry name" value="baeRF_family12"/>
    <property type="match status" value="1"/>
</dbReference>